<dbReference type="SUPFAM" id="SSF57850">
    <property type="entry name" value="RING/U-box"/>
    <property type="match status" value="1"/>
</dbReference>
<evidence type="ECO:0000256" key="5">
    <source>
        <dbReference type="PROSITE-ProRule" id="PRU00024"/>
    </source>
</evidence>
<dbReference type="CDD" id="cd16594">
    <property type="entry name" value="RING-HC_TRIM7-like_C-IV"/>
    <property type="match status" value="1"/>
</dbReference>
<evidence type="ECO:0000256" key="3">
    <source>
        <dbReference type="ARBA" id="ARBA00022833"/>
    </source>
</evidence>
<dbReference type="InterPro" id="IPR000315">
    <property type="entry name" value="Znf_B-box"/>
</dbReference>
<dbReference type="InterPro" id="IPR003879">
    <property type="entry name" value="Butyrophylin_SPRY"/>
</dbReference>
<gene>
    <name evidence="9" type="ORF">NDU88_001139</name>
</gene>
<keyword evidence="1" id="KW-0479">Metal-binding</keyword>
<dbReference type="GO" id="GO:0008270">
    <property type="term" value="F:zinc ion binding"/>
    <property type="evidence" value="ECO:0007669"/>
    <property type="project" value="UniProtKB-KW"/>
</dbReference>
<feature type="domain" description="B box-type" evidence="7">
    <location>
        <begin position="85"/>
        <end position="126"/>
    </location>
</feature>
<evidence type="ECO:0000259" key="8">
    <source>
        <dbReference type="PROSITE" id="PS50188"/>
    </source>
</evidence>
<dbReference type="PROSITE" id="PS00518">
    <property type="entry name" value="ZF_RING_1"/>
    <property type="match status" value="1"/>
</dbReference>
<sequence length="482" mass="55222">MANKQLREEATCSICLEYFTDPVSVECGHAFCLSCITRCWEGLETDFPCPQCRETSKNKILRPIRQLGNIVELLKQLQTPSADPQGENLCREHEEKLKLFCEDDQVTICVICREAKEHRQHRVRPIPEAAQGYKKSIHDHMERLKKELKDLQTWTAEESGTAEEFEEIFKNQTKKILNTFELLQQFLEKEKKQLLSKLEEEHDEKMKKIWEKLNKLEKLQSTHQDLITTMAGKCQQQDVELLKDVQIILRRCNNAKAQKTPDDVVAEQTLKSIGQHASLQDKLLELRETFPAKLEWAYIKSWATAVTLDPDTAHRSLILSEDGRSVRHRHREQDLPNTPQRFTGFTDVLGTQRMTSGRHYWEVAVELGYKMSMTLGVCDEAVSRMGELIPSPENGYWAVWLRDGKYEANTSPPTLLTPRVPPRAVGLFLDYEAGRLSLYNVDDRSLLFTFSGASFPPPPCGPSSVQSLTGKGRMRGRCGSCR</sequence>
<dbReference type="Proteomes" id="UP001066276">
    <property type="component" value="Chromosome 6"/>
</dbReference>
<dbReference type="PROSITE" id="PS50119">
    <property type="entry name" value="ZF_BBOX"/>
    <property type="match status" value="1"/>
</dbReference>
<dbReference type="PROSITE" id="PS50188">
    <property type="entry name" value="B302_SPRY"/>
    <property type="match status" value="1"/>
</dbReference>
<feature type="domain" description="B30.2/SPRY" evidence="8">
    <location>
        <begin position="286"/>
        <end position="482"/>
    </location>
</feature>
<dbReference type="InterPro" id="IPR001870">
    <property type="entry name" value="B30.2/SPRY"/>
</dbReference>
<evidence type="ECO:0000259" key="7">
    <source>
        <dbReference type="PROSITE" id="PS50119"/>
    </source>
</evidence>
<dbReference type="InterPro" id="IPR003877">
    <property type="entry name" value="SPRY_dom"/>
</dbReference>
<dbReference type="PROSITE" id="PS50089">
    <property type="entry name" value="ZF_RING_2"/>
    <property type="match status" value="1"/>
</dbReference>
<dbReference type="SMART" id="SM00449">
    <property type="entry name" value="SPRY"/>
    <property type="match status" value="1"/>
</dbReference>
<keyword evidence="3" id="KW-0862">Zinc</keyword>
<dbReference type="FunFam" id="2.60.120.920:FF:000004">
    <property type="entry name" value="Butyrophilin subfamily 1 member A1"/>
    <property type="match status" value="1"/>
</dbReference>
<dbReference type="Gene3D" id="3.30.160.60">
    <property type="entry name" value="Classic Zinc Finger"/>
    <property type="match status" value="1"/>
</dbReference>
<evidence type="ECO:0000256" key="2">
    <source>
        <dbReference type="ARBA" id="ARBA00022771"/>
    </source>
</evidence>
<dbReference type="InterPro" id="IPR013083">
    <property type="entry name" value="Znf_RING/FYVE/PHD"/>
</dbReference>
<dbReference type="Pfam" id="PF00643">
    <property type="entry name" value="zf-B_box"/>
    <property type="match status" value="1"/>
</dbReference>
<evidence type="ECO:0000259" key="6">
    <source>
        <dbReference type="PROSITE" id="PS50089"/>
    </source>
</evidence>
<dbReference type="Pfam" id="PF00622">
    <property type="entry name" value="SPRY"/>
    <property type="match status" value="1"/>
</dbReference>
<dbReference type="InterPro" id="IPR013320">
    <property type="entry name" value="ConA-like_dom_sf"/>
</dbReference>
<evidence type="ECO:0000256" key="1">
    <source>
        <dbReference type="ARBA" id="ARBA00022723"/>
    </source>
</evidence>
<dbReference type="InterPro" id="IPR006574">
    <property type="entry name" value="PRY"/>
</dbReference>
<comment type="caution">
    <text evidence="9">The sequence shown here is derived from an EMBL/GenBank/DDBJ whole genome shotgun (WGS) entry which is preliminary data.</text>
</comment>
<proteinExistence type="predicted"/>
<dbReference type="Pfam" id="PF13765">
    <property type="entry name" value="PRY"/>
    <property type="match status" value="1"/>
</dbReference>
<dbReference type="InterPro" id="IPR001841">
    <property type="entry name" value="Znf_RING"/>
</dbReference>
<dbReference type="SUPFAM" id="SSF49899">
    <property type="entry name" value="Concanavalin A-like lectins/glucanases"/>
    <property type="match status" value="1"/>
</dbReference>
<protein>
    <submittedName>
        <fullName evidence="9">Uncharacterized protein</fullName>
    </submittedName>
</protein>
<keyword evidence="10" id="KW-1185">Reference proteome</keyword>
<keyword evidence="2 5" id="KW-0863">Zinc-finger</keyword>
<dbReference type="Pfam" id="PF15227">
    <property type="entry name" value="zf-C3HC4_4"/>
    <property type="match status" value="1"/>
</dbReference>
<dbReference type="InterPro" id="IPR050143">
    <property type="entry name" value="TRIM/RBCC"/>
</dbReference>
<name>A0AAV7Q565_PLEWA</name>
<dbReference type="InterPro" id="IPR017907">
    <property type="entry name" value="Znf_RING_CS"/>
</dbReference>
<evidence type="ECO:0000313" key="10">
    <source>
        <dbReference type="Proteomes" id="UP001066276"/>
    </source>
</evidence>
<dbReference type="AlphaFoldDB" id="A0AAV7Q565"/>
<feature type="domain" description="RING-type" evidence="6">
    <location>
        <begin position="12"/>
        <end position="53"/>
    </location>
</feature>
<accession>A0AAV7Q565</accession>
<evidence type="ECO:0000256" key="4">
    <source>
        <dbReference type="ARBA" id="ARBA00023054"/>
    </source>
</evidence>
<dbReference type="SMART" id="SM00336">
    <property type="entry name" value="BBOX"/>
    <property type="match status" value="1"/>
</dbReference>
<keyword evidence="4" id="KW-0175">Coiled coil</keyword>
<evidence type="ECO:0000313" key="9">
    <source>
        <dbReference type="EMBL" id="KAJ1134692.1"/>
    </source>
</evidence>
<reference evidence="9" key="1">
    <citation type="journal article" date="2022" name="bioRxiv">
        <title>Sequencing and chromosome-scale assembly of the giantPleurodeles waltlgenome.</title>
        <authorList>
            <person name="Brown T."/>
            <person name="Elewa A."/>
            <person name="Iarovenko S."/>
            <person name="Subramanian E."/>
            <person name="Araus A.J."/>
            <person name="Petzold A."/>
            <person name="Susuki M."/>
            <person name="Suzuki K.-i.T."/>
            <person name="Hayashi T."/>
            <person name="Toyoda A."/>
            <person name="Oliveira C."/>
            <person name="Osipova E."/>
            <person name="Leigh N.D."/>
            <person name="Simon A."/>
            <person name="Yun M.H."/>
        </authorList>
    </citation>
    <scope>NUCLEOTIDE SEQUENCE</scope>
    <source>
        <strain evidence="9">20211129_DDA</strain>
        <tissue evidence="9">Liver</tissue>
    </source>
</reference>
<dbReference type="Gene3D" id="3.30.40.10">
    <property type="entry name" value="Zinc/RING finger domain, C3HC4 (zinc finger)"/>
    <property type="match status" value="1"/>
</dbReference>
<dbReference type="SMART" id="SM00184">
    <property type="entry name" value="RING"/>
    <property type="match status" value="1"/>
</dbReference>
<dbReference type="Gene3D" id="2.60.120.920">
    <property type="match status" value="1"/>
</dbReference>
<dbReference type="PANTHER" id="PTHR24103">
    <property type="entry name" value="E3 UBIQUITIN-PROTEIN LIGASE TRIM"/>
    <property type="match status" value="1"/>
</dbReference>
<dbReference type="SUPFAM" id="SSF57845">
    <property type="entry name" value="B-box zinc-binding domain"/>
    <property type="match status" value="1"/>
</dbReference>
<organism evidence="9 10">
    <name type="scientific">Pleurodeles waltl</name>
    <name type="common">Iberian ribbed newt</name>
    <dbReference type="NCBI Taxonomy" id="8319"/>
    <lineage>
        <taxon>Eukaryota</taxon>
        <taxon>Metazoa</taxon>
        <taxon>Chordata</taxon>
        <taxon>Craniata</taxon>
        <taxon>Vertebrata</taxon>
        <taxon>Euteleostomi</taxon>
        <taxon>Amphibia</taxon>
        <taxon>Batrachia</taxon>
        <taxon>Caudata</taxon>
        <taxon>Salamandroidea</taxon>
        <taxon>Salamandridae</taxon>
        <taxon>Pleurodelinae</taxon>
        <taxon>Pleurodeles</taxon>
    </lineage>
</organism>
<dbReference type="SMART" id="SM00589">
    <property type="entry name" value="PRY"/>
    <property type="match status" value="1"/>
</dbReference>
<dbReference type="EMBL" id="JANPWB010000010">
    <property type="protein sequence ID" value="KAJ1134692.1"/>
    <property type="molecule type" value="Genomic_DNA"/>
</dbReference>
<dbReference type="PRINTS" id="PR01407">
    <property type="entry name" value="BUTYPHLNCDUF"/>
</dbReference>
<dbReference type="InterPro" id="IPR043136">
    <property type="entry name" value="B30.2/SPRY_sf"/>
</dbReference>